<proteinExistence type="predicted"/>
<protein>
    <submittedName>
        <fullName evidence="1">Uncharacterized protein</fullName>
    </submittedName>
</protein>
<accession>A0A6J5L4V8</accession>
<name>A0A6J5L4V8_9CAUD</name>
<organism evidence="1">
    <name type="scientific">uncultured Caudovirales phage</name>
    <dbReference type="NCBI Taxonomy" id="2100421"/>
    <lineage>
        <taxon>Viruses</taxon>
        <taxon>Duplodnaviria</taxon>
        <taxon>Heunggongvirae</taxon>
        <taxon>Uroviricota</taxon>
        <taxon>Caudoviricetes</taxon>
        <taxon>Peduoviridae</taxon>
        <taxon>Maltschvirus</taxon>
        <taxon>Maltschvirus maltsch</taxon>
    </lineage>
</organism>
<sequence length="246" mass="23252">MTGVFDVLPAMFASIAAESGAVAGGAVAGTAATSTAVAGSVAAAEAAAAGGAIAAESGGLISAGTAAGVGAGLAPEGAGLFATAGAALGSLAADAAPYISAASAAMGGVQKVMAGNSAAAALRAQAAQAQFNVKQELLRGETEAQKVQQDLLTALAQQRARYGASGLDLGFGAPVEVGARTIGAAERSASMIEDNAGLASEGQKVAAASATAGANAAQTAGYVGAVTSLFDYASRRSNSFPGASIR</sequence>
<evidence type="ECO:0000313" key="1">
    <source>
        <dbReference type="EMBL" id="CAB4128227.1"/>
    </source>
</evidence>
<gene>
    <name evidence="1" type="ORF">UFOVP99_19</name>
</gene>
<dbReference type="EMBL" id="LR796221">
    <property type="protein sequence ID" value="CAB4128227.1"/>
    <property type="molecule type" value="Genomic_DNA"/>
</dbReference>
<reference evidence="1" key="1">
    <citation type="submission" date="2020-04" db="EMBL/GenBank/DDBJ databases">
        <authorList>
            <person name="Chiriac C."/>
            <person name="Salcher M."/>
            <person name="Ghai R."/>
            <person name="Kavagutti S V."/>
        </authorList>
    </citation>
    <scope>NUCLEOTIDE SEQUENCE</scope>
</reference>